<evidence type="ECO:0000313" key="4">
    <source>
        <dbReference type="Proteomes" id="UP000199462"/>
    </source>
</evidence>
<reference evidence="4" key="1">
    <citation type="submission" date="2016-10" db="EMBL/GenBank/DDBJ databases">
        <authorList>
            <person name="Varghese N."/>
            <person name="Submissions S."/>
        </authorList>
    </citation>
    <scope>NUCLEOTIDE SEQUENCE [LARGE SCALE GENOMIC DNA]</scope>
    <source>
        <strain evidence="4">DSM 19891</strain>
    </source>
</reference>
<evidence type="ECO:0000256" key="1">
    <source>
        <dbReference type="SAM" id="SignalP"/>
    </source>
</evidence>
<dbReference type="Pfam" id="PF19313">
    <property type="entry name" value="DUF5916"/>
    <property type="match status" value="1"/>
</dbReference>
<name>A0A1I6KGQ5_9FLAO</name>
<feature type="domain" description="DUF5916" evidence="2">
    <location>
        <begin position="249"/>
        <end position="656"/>
    </location>
</feature>
<dbReference type="Gene3D" id="2.60.40.1190">
    <property type="match status" value="1"/>
</dbReference>
<dbReference type="SUPFAM" id="SSF49344">
    <property type="entry name" value="CBD9-like"/>
    <property type="match status" value="1"/>
</dbReference>
<protein>
    <recommendedName>
        <fullName evidence="2">DUF5916 domain-containing protein</fullName>
    </recommendedName>
</protein>
<dbReference type="AlphaFoldDB" id="A0A1I6KGQ5"/>
<evidence type="ECO:0000313" key="3">
    <source>
        <dbReference type="EMBL" id="SFR90425.1"/>
    </source>
</evidence>
<dbReference type="InterPro" id="IPR045670">
    <property type="entry name" value="DUF5916"/>
</dbReference>
<keyword evidence="1" id="KW-0732">Signal</keyword>
<dbReference type="STRING" id="440514.SAMN04488010_3660"/>
<sequence>MLNLVNYQTMTKMTKYLSTLVLVLLCFSAHTQTKNKSFVVKKVNVEITPDGILDEQSWSTADQANDFWQYFPLDTVQSKKQTEIKMLYDDDNLYVGITVYTAGKDYSIQSLKRDFRAGNSDNITLLFDTFNDGNNAFLFGINPYGVRREGLVSGGGLNLNGFTISWDVKWRGDSKIYDDYYTAEMVIPLTAFKFKEGEKKWRFNSYRFDTQSNENSTWMNIPQNQNIYGLTFMGDMVFEKPLGKYSTPLTVIPYVNMISQKDYELNDGNTNIKAGGDAKVAIGNSMNLDITVNPDFSQVEVDDQITNLTRFEVSLPEKRQFFIDNSDLFGSFGGGRDANPFFSRRIGIAKDTADNSIENKIIGGVRLSGKVTKSLRLGFLNLQTGEDLEENIASNNNTMLALQQSIFGRSNIGMFFINRQTFGDYEFQDPEDRYNRVAGIDYNLISNNNIWNGKFYLHKSFAHNAGKANLSSGAFMQYNSRNWNFFEDMVYIGEDFRSDLGFIRRTDIFKAATMVERVFWPEDSALQSHSFQFFPVMTWSPENDFLHTDYDLMGAWESKFNDQSEINVSYTHSYTYLFEEFDPTDLDDAIPLPGLLGYHYNYVSLEYQSDSRKRFAYSVAPTMGSFYNGDRFSLSAEMFLRFQPKVFLSLAMNYDRISLPQPYSSTDIWLISPKIDVTFSKSIFWSTLVQYSNQRDNLGVNSRLQWRFAPLSDLFIVYNDNYFVNSFEPKYRSINLKLTYWLNI</sequence>
<organism evidence="3 4">
    <name type="scientific">Maribacter stanieri</name>
    <dbReference type="NCBI Taxonomy" id="440514"/>
    <lineage>
        <taxon>Bacteria</taxon>
        <taxon>Pseudomonadati</taxon>
        <taxon>Bacteroidota</taxon>
        <taxon>Flavobacteriia</taxon>
        <taxon>Flavobacteriales</taxon>
        <taxon>Flavobacteriaceae</taxon>
        <taxon>Maribacter</taxon>
    </lineage>
</organism>
<feature type="signal peptide" evidence="1">
    <location>
        <begin position="1"/>
        <end position="31"/>
    </location>
</feature>
<evidence type="ECO:0000259" key="2">
    <source>
        <dbReference type="Pfam" id="PF19313"/>
    </source>
</evidence>
<gene>
    <name evidence="3" type="ORF">SAMN04488010_3660</name>
</gene>
<accession>A0A1I6KGQ5</accession>
<dbReference type="EMBL" id="FOYX01000005">
    <property type="protein sequence ID" value="SFR90425.1"/>
    <property type="molecule type" value="Genomic_DNA"/>
</dbReference>
<feature type="chain" id="PRO_5011522063" description="DUF5916 domain-containing protein" evidence="1">
    <location>
        <begin position="32"/>
        <end position="744"/>
    </location>
</feature>
<dbReference type="Proteomes" id="UP000199462">
    <property type="component" value="Unassembled WGS sequence"/>
</dbReference>
<proteinExistence type="predicted"/>
<dbReference type="CDD" id="cd09618">
    <property type="entry name" value="CBM9_like_2"/>
    <property type="match status" value="1"/>
</dbReference>
<keyword evidence="4" id="KW-1185">Reference proteome</keyword>